<name>A0A1I3KL77_9SPIR</name>
<reference evidence="3" key="1">
    <citation type="submission" date="2016-10" db="EMBL/GenBank/DDBJ databases">
        <authorList>
            <person name="Varghese N."/>
            <person name="Submissions S."/>
        </authorList>
    </citation>
    <scope>NUCLEOTIDE SEQUENCE [LARGE SCALE GENOMIC DNA]</scope>
    <source>
        <strain evidence="3">XBD1002</strain>
    </source>
</reference>
<evidence type="ECO:0008006" key="4">
    <source>
        <dbReference type="Google" id="ProtNLM"/>
    </source>
</evidence>
<dbReference type="PROSITE" id="PS51257">
    <property type="entry name" value="PROKAR_LIPOPROTEIN"/>
    <property type="match status" value="1"/>
</dbReference>
<protein>
    <recommendedName>
        <fullName evidence="4">Lipoprotein</fullName>
    </recommendedName>
</protein>
<feature type="region of interest" description="Disordered" evidence="1">
    <location>
        <begin position="411"/>
        <end position="456"/>
    </location>
</feature>
<dbReference type="RefSeq" id="WP_074931366.1">
    <property type="nucleotide sequence ID" value="NZ_FORI01000005.1"/>
</dbReference>
<evidence type="ECO:0000256" key="1">
    <source>
        <dbReference type="SAM" id="MobiDB-lite"/>
    </source>
</evidence>
<keyword evidence="3" id="KW-1185">Reference proteome</keyword>
<accession>A0A1I3KL77</accession>
<dbReference type="AlphaFoldDB" id="A0A1I3KL77"/>
<dbReference type="EMBL" id="FORI01000005">
    <property type="protein sequence ID" value="SFI73249.1"/>
    <property type="molecule type" value="Genomic_DNA"/>
</dbReference>
<evidence type="ECO:0000313" key="2">
    <source>
        <dbReference type="EMBL" id="SFI73249.1"/>
    </source>
</evidence>
<evidence type="ECO:0000313" key="3">
    <source>
        <dbReference type="Proteomes" id="UP000182737"/>
    </source>
</evidence>
<proteinExistence type="predicted"/>
<gene>
    <name evidence="2" type="ORF">SAMN04487775_10533</name>
</gene>
<dbReference type="OrthoDB" id="358412at2"/>
<feature type="compositionally biased region" description="Low complexity" evidence="1">
    <location>
        <begin position="421"/>
        <end position="430"/>
    </location>
</feature>
<dbReference type="Proteomes" id="UP000182737">
    <property type="component" value="Unassembled WGS sequence"/>
</dbReference>
<sequence length="885" mass="98187">MRKHCLFLFFVSVLFFSCDLWVGLPDRDDDVSALASVKSIRSIMNRSDVERMMFMGGSMLYSSKDSNANQLAKGVIVSVRIGEVEKYDLGNGEYGYRNSKLNYELGFIEIDSISISGITFSYYKFPANGSGHYVSAGVFTLEAGDTADLNGDGFADIKYSKPDAGRNGYKENMWLTFLSDVERANSSTMFSVIPIQYSRGVYPNGLLGINPDGQFIINKYDVGTNNRSLVSDISYGDYVLDTEENTIARFIGGNRSSRSAARSIIDGELEEVEQISSNSTPEEFEFKANEFTDEFNINTLLSVMPSSIVKENYSGRSIAENVDYLNRLIRESSFLERLVADNSGQAVDEIRNELLGAPIAGEVERVLFCRHALALVYPDSCPDVNLFSQTLSNIIPWLYIDFGDVIQQATQEDEEAERTAARSVVRSVSPAPAPVPAPVPTSGRPTNGGLSDGREQDYEIGDLNLPSWSDNLEIRSYQREAALKHAKERETKVDSYVDYEIKRDAIEKYFSQLYSYNFAPLLATLTGQQWIKDIVKSTKTDLSIGIGGGISFANSNPSVNIKMGVLIKFELENKITFNVSSTSFFADSAPEKKSVRELQEKFNKKFPDGHYSTEEVKDYLDTMSKMDLKDELGLDSWVFDASDKLQKSSYKNGIRPSKDAKATHQRIQPVPALPLVLTIDARFDILFKTAAVVELDNLSVCGIYMTVFDCKAGINWGFRKKYSGIPDPTTFYCNTYASAETISENAGFAGITSRDPKQFKIGGGVKFTIVPTAEFRLGGGIGYDVLGAGADVTLGGKVDFFAPLSAYLGLAYTLLLDPVIILDMDMDAGFSYSGDVQFCLDPPLLSKKYWNYDIPGLKDQKVWQIFRLRLENGEIVKSEGPKLKG</sequence>
<organism evidence="2 3">
    <name type="scientific">Treponema bryantii</name>
    <dbReference type="NCBI Taxonomy" id="163"/>
    <lineage>
        <taxon>Bacteria</taxon>
        <taxon>Pseudomonadati</taxon>
        <taxon>Spirochaetota</taxon>
        <taxon>Spirochaetia</taxon>
        <taxon>Spirochaetales</taxon>
        <taxon>Treponemataceae</taxon>
        <taxon>Treponema</taxon>
    </lineage>
</organism>